<dbReference type="SMART" id="SM00346">
    <property type="entry name" value="HTH_ICLR"/>
    <property type="match status" value="1"/>
</dbReference>
<keyword evidence="1" id="KW-0805">Transcription regulation</keyword>
<protein>
    <submittedName>
        <fullName evidence="6">IclR family transcriptional regulator</fullName>
    </submittedName>
</protein>
<dbReference type="RefSeq" id="WP_316026454.1">
    <property type="nucleotide sequence ID" value="NZ_JAWDIO010000002.1"/>
</dbReference>
<dbReference type="EMBL" id="JAWDIO010000002">
    <property type="protein sequence ID" value="MDU0354884.1"/>
    <property type="molecule type" value="Genomic_DNA"/>
</dbReference>
<evidence type="ECO:0000313" key="6">
    <source>
        <dbReference type="EMBL" id="MDU0354884.1"/>
    </source>
</evidence>
<dbReference type="InterPro" id="IPR029016">
    <property type="entry name" value="GAF-like_dom_sf"/>
</dbReference>
<dbReference type="Proteomes" id="UP001247805">
    <property type="component" value="Unassembled WGS sequence"/>
</dbReference>
<dbReference type="InterPro" id="IPR005471">
    <property type="entry name" value="Tscrpt_reg_IclR_N"/>
</dbReference>
<dbReference type="PANTHER" id="PTHR30136">
    <property type="entry name" value="HELIX-TURN-HELIX TRANSCRIPTIONAL REGULATOR, ICLR FAMILY"/>
    <property type="match status" value="1"/>
</dbReference>
<dbReference type="SUPFAM" id="SSF55781">
    <property type="entry name" value="GAF domain-like"/>
    <property type="match status" value="1"/>
</dbReference>
<dbReference type="InterPro" id="IPR014757">
    <property type="entry name" value="Tscrpt_reg_IclR_C"/>
</dbReference>
<dbReference type="Gene3D" id="3.30.450.40">
    <property type="match status" value="1"/>
</dbReference>
<evidence type="ECO:0000259" key="5">
    <source>
        <dbReference type="PROSITE" id="PS51078"/>
    </source>
</evidence>
<evidence type="ECO:0000259" key="4">
    <source>
        <dbReference type="PROSITE" id="PS51077"/>
    </source>
</evidence>
<dbReference type="InterPro" id="IPR036390">
    <property type="entry name" value="WH_DNA-bd_sf"/>
</dbReference>
<reference evidence="6 7" key="1">
    <citation type="submission" date="2023-10" db="EMBL/GenBank/DDBJ databases">
        <title>Glaciecola aquimarina strain GGW-M5 nov., isolated from a coastal seawater.</title>
        <authorList>
            <person name="Bayburt H."/>
            <person name="Kim J.M."/>
            <person name="Choi B.J."/>
            <person name="Jeon C.O."/>
        </authorList>
    </citation>
    <scope>NUCLEOTIDE SEQUENCE [LARGE SCALE GENOMIC DNA]</scope>
    <source>
        <strain evidence="6 7">KCTC 32108</strain>
    </source>
</reference>
<evidence type="ECO:0000313" key="7">
    <source>
        <dbReference type="Proteomes" id="UP001247805"/>
    </source>
</evidence>
<accession>A0ABU3SXZ1</accession>
<dbReference type="PROSITE" id="PS51078">
    <property type="entry name" value="ICLR_ED"/>
    <property type="match status" value="1"/>
</dbReference>
<dbReference type="InterPro" id="IPR036388">
    <property type="entry name" value="WH-like_DNA-bd_sf"/>
</dbReference>
<keyword evidence="3" id="KW-0804">Transcription</keyword>
<feature type="domain" description="IclR-ED" evidence="5">
    <location>
        <begin position="74"/>
        <end position="256"/>
    </location>
</feature>
<organism evidence="6 7">
    <name type="scientific">Paraglaciecola aquimarina</name>
    <dbReference type="NCBI Taxonomy" id="1235557"/>
    <lineage>
        <taxon>Bacteria</taxon>
        <taxon>Pseudomonadati</taxon>
        <taxon>Pseudomonadota</taxon>
        <taxon>Gammaproteobacteria</taxon>
        <taxon>Alteromonadales</taxon>
        <taxon>Alteromonadaceae</taxon>
        <taxon>Paraglaciecola</taxon>
    </lineage>
</organism>
<dbReference type="PANTHER" id="PTHR30136:SF7">
    <property type="entry name" value="HTH-TYPE TRANSCRIPTIONAL REGULATOR KDGR-RELATED"/>
    <property type="match status" value="1"/>
</dbReference>
<dbReference type="Pfam" id="PF01614">
    <property type="entry name" value="IclR_C"/>
    <property type="match status" value="1"/>
</dbReference>
<sequence length="256" mass="28541">MTETTKNKYAVPALDKALDVLEYLVSQEIAKSQTEIAQALGRGPNEIYRVLVNLEGRGYLVRDQLSGHYRASLKMYNLSRRISPIDQLRQCAMPHMEDLAVKIGHSCHLTMLYQSQTMVIVQARSQVPVSVNVTEGALFPTISTTSGKVLLANSNPEVRAMVLERSERYQQFSDEKKRLIDEELRQTREKGTLIAKSFFIEGVSDYAALVGEPDGKVIACLVVSTLNTYKSENEDKADIIDLVKATAEKITVQLGC</sequence>
<dbReference type="PROSITE" id="PS51077">
    <property type="entry name" value="HTH_ICLR"/>
    <property type="match status" value="1"/>
</dbReference>
<keyword evidence="7" id="KW-1185">Reference proteome</keyword>
<dbReference type="Gene3D" id="1.10.10.10">
    <property type="entry name" value="Winged helix-like DNA-binding domain superfamily/Winged helix DNA-binding domain"/>
    <property type="match status" value="1"/>
</dbReference>
<proteinExistence type="predicted"/>
<evidence type="ECO:0000256" key="1">
    <source>
        <dbReference type="ARBA" id="ARBA00023015"/>
    </source>
</evidence>
<evidence type="ECO:0000256" key="2">
    <source>
        <dbReference type="ARBA" id="ARBA00023125"/>
    </source>
</evidence>
<gene>
    <name evidence="6" type="ORF">RS130_14085</name>
</gene>
<feature type="domain" description="HTH iclR-type" evidence="4">
    <location>
        <begin position="11"/>
        <end position="73"/>
    </location>
</feature>
<keyword evidence="2" id="KW-0238">DNA-binding</keyword>
<dbReference type="InterPro" id="IPR050707">
    <property type="entry name" value="HTH_MetabolicPath_Reg"/>
</dbReference>
<name>A0ABU3SXZ1_9ALTE</name>
<evidence type="ECO:0000256" key="3">
    <source>
        <dbReference type="ARBA" id="ARBA00023163"/>
    </source>
</evidence>
<dbReference type="Pfam" id="PF09339">
    <property type="entry name" value="HTH_IclR"/>
    <property type="match status" value="1"/>
</dbReference>
<dbReference type="SUPFAM" id="SSF46785">
    <property type="entry name" value="Winged helix' DNA-binding domain"/>
    <property type="match status" value="1"/>
</dbReference>
<comment type="caution">
    <text evidence="6">The sequence shown here is derived from an EMBL/GenBank/DDBJ whole genome shotgun (WGS) entry which is preliminary data.</text>
</comment>